<feature type="compositionally biased region" description="Basic and acidic residues" evidence="4">
    <location>
        <begin position="253"/>
        <end position="263"/>
    </location>
</feature>
<gene>
    <name evidence="7" type="ORF">MNOR_LOCUS35280</name>
</gene>
<dbReference type="Proteomes" id="UP001497623">
    <property type="component" value="Unassembled WGS sequence"/>
</dbReference>
<dbReference type="PANTHER" id="PTHR24251">
    <property type="entry name" value="OVOCHYMASE-RELATED"/>
    <property type="match status" value="1"/>
</dbReference>
<keyword evidence="5" id="KW-0812">Transmembrane</keyword>
<dbReference type="AlphaFoldDB" id="A0AAV2SED2"/>
<keyword evidence="8" id="KW-1185">Reference proteome</keyword>
<protein>
    <recommendedName>
        <fullName evidence="6">CUB domain-containing protein</fullName>
    </recommendedName>
</protein>
<organism evidence="7 8">
    <name type="scientific">Meganyctiphanes norvegica</name>
    <name type="common">Northern krill</name>
    <name type="synonym">Thysanopoda norvegica</name>
    <dbReference type="NCBI Taxonomy" id="48144"/>
    <lineage>
        <taxon>Eukaryota</taxon>
        <taxon>Metazoa</taxon>
        <taxon>Ecdysozoa</taxon>
        <taxon>Arthropoda</taxon>
        <taxon>Crustacea</taxon>
        <taxon>Multicrustacea</taxon>
        <taxon>Malacostraca</taxon>
        <taxon>Eumalacostraca</taxon>
        <taxon>Eucarida</taxon>
        <taxon>Euphausiacea</taxon>
        <taxon>Euphausiidae</taxon>
        <taxon>Meganyctiphanes</taxon>
    </lineage>
</organism>
<dbReference type="InterPro" id="IPR000859">
    <property type="entry name" value="CUB_dom"/>
</dbReference>
<keyword evidence="2" id="KW-1015">Disulfide bond</keyword>
<evidence type="ECO:0000256" key="5">
    <source>
        <dbReference type="SAM" id="Phobius"/>
    </source>
</evidence>
<dbReference type="Gene3D" id="2.60.120.290">
    <property type="entry name" value="Spermadhesin, CUB domain"/>
    <property type="match status" value="1"/>
</dbReference>
<dbReference type="InterPro" id="IPR035914">
    <property type="entry name" value="Sperma_CUB_dom_sf"/>
</dbReference>
<evidence type="ECO:0000313" key="7">
    <source>
        <dbReference type="EMBL" id="CAL4180182.1"/>
    </source>
</evidence>
<accession>A0AAV2SED2</accession>
<feature type="region of interest" description="Disordered" evidence="4">
    <location>
        <begin position="219"/>
        <end position="265"/>
    </location>
</feature>
<evidence type="ECO:0000256" key="4">
    <source>
        <dbReference type="SAM" id="MobiDB-lite"/>
    </source>
</evidence>
<dbReference type="Pfam" id="PF00431">
    <property type="entry name" value="CUB"/>
    <property type="match status" value="1"/>
</dbReference>
<evidence type="ECO:0000313" key="8">
    <source>
        <dbReference type="Proteomes" id="UP001497623"/>
    </source>
</evidence>
<keyword evidence="5" id="KW-0472">Membrane</keyword>
<comment type="caution">
    <text evidence="3">Lacks conserved residue(s) required for the propagation of feature annotation.</text>
</comment>
<evidence type="ECO:0000256" key="3">
    <source>
        <dbReference type="PROSITE-ProRule" id="PRU00059"/>
    </source>
</evidence>
<sequence>GTMPSSVKTTINKAFISFHSDSAGNRTGFSLTWSTLGSIGNNICGGHFSNDSGSIQYPVTGSNYPENVNCSWVIVSSGANIELEFTSINTEPGTDFVYIRDGESISAPELGNYSGVTLPSSVKTTSNKAFIHFTSDALHPSKGFALIWNIVDDNTDMQASTLPMSTTLKTEAVMDDASTFIIIGAIIAIFLIVVIATTIFFCLKKRKNQVISGQQELPLENLSPNQSDPGMGNHHDSENSLYDNMGGSIEEQVPNRDSRHESENSLYSATMVPNRGSRHDSENSLYGAIIARDA</sequence>
<dbReference type="FunFam" id="2.60.120.290:FF:000005">
    <property type="entry name" value="Procollagen C-endopeptidase enhancer 1"/>
    <property type="match status" value="1"/>
</dbReference>
<reference evidence="7 8" key="1">
    <citation type="submission" date="2024-05" db="EMBL/GenBank/DDBJ databases">
        <authorList>
            <person name="Wallberg A."/>
        </authorList>
    </citation>
    <scope>NUCLEOTIDE SEQUENCE [LARGE SCALE GENOMIC DNA]</scope>
</reference>
<dbReference type="CDD" id="cd00041">
    <property type="entry name" value="CUB"/>
    <property type="match status" value="1"/>
</dbReference>
<evidence type="ECO:0000256" key="2">
    <source>
        <dbReference type="ARBA" id="ARBA00023157"/>
    </source>
</evidence>
<feature type="transmembrane region" description="Helical" evidence="5">
    <location>
        <begin position="180"/>
        <end position="203"/>
    </location>
</feature>
<dbReference type="EMBL" id="CAXKWB010058020">
    <property type="protein sequence ID" value="CAL4180182.1"/>
    <property type="molecule type" value="Genomic_DNA"/>
</dbReference>
<comment type="caution">
    <text evidence="7">The sequence shown here is derived from an EMBL/GenBank/DDBJ whole genome shotgun (WGS) entry which is preliminary data.</text>
</comment>
<keyword evidence="5" id="KW-1133">Transmembrane helix</keyword>
<dbReference type="PROSITE" id="PS01180">
    <property type="entry name" value="CUB"/>
    <property type="match status" value="1"/>
</dbReference>
<name>A0AAV2SED2_MEGNR</name>
<dbReference type="SUPFAM" id="SSF49854">
    <property type="entry name" value="Spermadhesin, CUB domain"/>
    <property type="match status" value="1"/>
</dbReference>
<evidence type="ECO:0000256" key="1">
    <source>
        <dbReference type="ARBA" id="ARBA00022737"/>
    </source>
</evidence>
<keyword evidence="1" id="KW-0677">Repeat</keyword>
<dbReference type="SMART" id="SM00042">
    <property type="entry name" value="CUB"/>
    <property type="match status" value="1"/>
</dbReference>
<feature type="domain" description="CUB" evidence="6">
    <location>
        <begin position="44"/>
        <end position="151"/>
    </location>
</feature>
<feature type="non-terminal residue" evidence="7">
    <location>
        <position position="1"/>
    </location>
</feature>
<evidence type="ECO:0000259" key="6">
    <source>
        <dbReference type="PROSITE" id="PS01180"/>
    </source>
</evidence>
<proteinExistence type="predicted"/>